<keyword evidence="3 6" id="KW-0732">Signal</keyword>
<name>A0A1R3T4C4_9BACT</name>
<reference evidence="9 10" key="1">
    <citation type="submission" date="2016-08" db="EMBL/GenBank/DDBJ databases">
        <authorList>
            <person name="Seilhamer J.J."/>
        </authorList>
    </citation>
    <scope>NUCLEOTIDE SEQUENCE [LARGE SCALE GENOMIC DNA]</scope>
    <source>
        <strain evidence="9">M3/6</strain>
    </source>
</reference>
<feature type="chain" id="PRO_5010170735" evidence="6">
    <location>
        <begin position="18"/>
        <end position="602"/>
    </location>
</feature>
<dbReference type="Pfam" id="PF07980">
    <property type="entry name" value="SusD_RagB"/>
    <property type="match status" value="1"/>
</dbReference>
<organism evidence="9 10">
    <name type="scientific">Proteiniphilum saccharofermentans</name>
    <dbReference type="NCBI Taxonomy" id="1642647"/>
    <lineage>
        <taxon>Bacteria</taxon>
        <taxon>Pseudomonadati</taxon>
        <taxon>Bacteroidota</taxon>
        <taxon>Bacteroidia</taxon>
        <taxon>Bacteroidales</taxon>
        <taxon>Dysgonomonadaceae</taxon>
        <taxon>Proteiniphilum</taxon>
    </lineage>
</organism>
<evidence type="ECO:0000256" key="4">
    <source>
        <dbReference type="ARBA" id="ARBA00023136"/>
    </source>
</evidence>
<sequence length="602" mass="69545">MKRLKYIFLLVTFLVTANNCSDLLEVNPKQVLDEGLLNSPEDMEGFVTAAYARITDIPSWDSPFSPWWSGSMRSDDSYKGGGGVWDGGDGWGFMETFVNLTANGWPIDYPWYVSYQIIQRSNTAIQKLNNISEEDYPLKSVRIGEMKFIRAFVHFRLKQFFKYIPYIDENVVGSSAEFEAIPNRDSSFPNDQYLWERILSDFKDAEEALPDVQPEKGRVDKNAATAMVARTLMFMAYEQNDRHQVVNINKDRLSEALVYLNKLTDQEGGKVDLCQDFGENFIHTSDNNTKESIWEIQYSIDDGSSTGGKINRGEGLNHPWNWAGFQCCGFHHISYNMGNAFKTGPDGLPLFDDYNNDSYGNYIKNTDGSDNIALVEAGNPDYFNKYNWDPRFSHTAGVPGQPWKYDPDLIFESRGIRNGAEYGWLKSVKELPHPGCDCLLYDGWQFNSMNKRMIRYDEVLLWKAEVLIQLDRWNEALIPINKVRERAANSTGWLIKADGTPVMNYHVEVYKPGENCVWDKDFAWKAMQWENRLEMAGEGRRFFDLQRWGILEEVMNNYFTVEKTRFSWMANARFTAGRDEFFPIPQNQMKWAKGNYTQNPGY</sequence>
<keyword evidence="5" id="KW-0998">Cell outer membrane</keyword>
<evidence type="ECO:0000256" key="1">
    <source>
        <dbReference type="ARBA" id="ARBA00004442"/>
    </source>
</evidence>
<dbReference type="GO" id="GO:0009279">
    <property type="term" value="C:cell outer membrane"/>
    <property type="evidence" value="ECO:0007669"/>
    <property type="project" value="UniProtKB-SubCell"/>
</dbReference>
<dbReference type="InterPro" id="IPR033985">
    <property type="entry name" value="SusD-like_N"/>
</dbReference>
<evidence type="ECO:0000256" key="3">
    <source>
        <dbReference type="ARBA" id="ARBA00022729"/>
    </source>
</evidence>
<comment type="similarity">
    <text evidence="2">Belongs to the SusD family.</text>
</comment>
<evidence type="ECO:0000313" key="10">
    <source>
        <dbReference type="Proteomes" id="UP000187464"/>
    </source>
</evidence>
<dbReference type="Gene3D" id="1.25.40.390">
    <property type="match status" value="1"/>
</dbReference>
<keyword evidence="4" id="KW-0472">Membrane</keyword>
<dbReference type="InterPro" id="IPR012944">
    <property type="entry name" value="SusD_RagB_dom"/>
</dbReference>
<evidence type="ECO:0000256" key="6">
    <source>
        <dbReference type="SAM" id="SignalP"/>
    </source>
</evidence>
<dbReference type="EMBL" id="LT605205">
    <property type="protein sequence ID" value="SCD18845.1"/>
    <property type="molecule type" value="Genomic_DNA"/>
</dbReference>
<feature type="signal peptide" evidence="6">
    <location>
        <begin position="1"/>
        <end position="17"/>
    </location>
</feature>
<proteinExistence type="inferred from homology"/>
<dbReference type="Pfam" id="PF14322">
    <property type="entry name" value="SusD-like_3"/>
    <property type="match status" value="1"/>
</dbReference>
<protein>
    <submittedName>
        <fullName evidence="9">SusD family</fullName>
    </submittedName>
</protein>
<feature type="domain" description="SusD-like N-terminal" evidence="8">
    <location>
        <begin position="110"/>
        <end position="230"/>
    </location>
</feature>
<comment type="subcellular location">
    <subcellularLocation>
        <location evidence="1">Cell outer membrane</location>
    </subcellularLocation>
</comment>
<dbReference type="STRING" id="1642647.PSM36_0009"/>
<gene>
    <name evidence="9" type="ORF">PSM36_0009</name>
</gene>
<dbReference type="AlphaFoldDB" id="A0A1R3T4C4"/>
<accession>A0A1R3T4C4</accession>
<dbReference type="Proteomes" id="UP000187464">
    <property type="component" value="Chromosome I"/>
</dbReference>
<evidence type="ECO:0000256" key="5">
    <source>
        <dbReference type="ARBA" id="ARBA00023237"/>
    </source>
</evidence>
<dbReference type="InterPro" id="IPR011990">
    <property type="entry name" value="TPR-like_helical_dom_sf"/>
</dbReference>
<evidence type="ECO:0000259" key="7">
    <source>
        <dbReference type="Pfam" id="PF07980"/>
    </source>
</evidence>
<dbReference type="RefSeq" id="WP_076928247.1">
    <property type="nucleotide sequence ID" value="NZ_LT605205.1"/>
</dbReference>
<evidence type="ECO:0000256" key="2">
    <source>
        <dbReference type="ARBA" id="ARBA00006275"/>
    </source>
</evidence>
<dbReference type="SUPFAM" id="SSF48452">
    <property type="entry name" value="TPR-like"/>
    <property type="match status" value="1"/>
</dbReference>
<keyword evidence="10" id="KW-1185">Reference proteome</keyword>
<feature type="domain" description="RagB/SusD" evidence="7">
    <location>
        <begin position="290"/>
        <end position="602"/>
    </location>
</feature>
<evidence type="ECO:0000313" key="9">
    <source>
        <dbReference type="EMBL" id="SCD18845.1"/>
    </source>
</evidence>
<evidence type="ECO:0000259" key="8">
    <source>
        <dbReference type="Pfam" id="PF14322"/>
    </source>
</evidence>
<dbReference type="KEGG" id="psac:PSM36_0009"/>